<dbReference type="STRING" id="28892.Metli_0688"/>
<evidence type="ECO:0000313" key="3">
    <source>
        <dbReference type="EMBL" id="EJG06652.1"/>
    </source>
</evidence>
<dbReference type="EMBL" id="CM001555">
    <property type="protein sequence ID" value="EJG06652.1"/>
    <property type="molecule type" value="Genomic_DNA"/>
</dbReference>
<keyword evidence="4" id="KW-1185">Reference proteome</keyword>
<dbReference type="Pfam" id="PF12728">
    <property type="entry name" value="HTH_17"/>
    <property type="match status" value="1"/>
</dbReference>
<proteinExistence type="predicted"/>
<feature type="region of interest" description="Disordered" evidence="1">
    <location>
        <begin position="55"/>
        <end position="86"/>
    </location>
</feature>
<dbReference type="InterPro" id="IPR009061">
    <property type="entry name" value="DNA-bd_dom_put_sf"/>
</dbReference>
<gene>
    <name evidence="3" type="ORF">Metli_0688</name>
</gene>
<dbReference type="InterPro" id="IPR041657">
    <property type="entry name" value="HTH_17"/>
</dbReference>
<name>J1L0X0_9EURY</name>
<organism evidence="3 4">
    <name type="scientific">Methanofollis liminatans DSM 4140</name>
    <dbReference type="NCBI Taxonomy" id="28892"/>
    <lineage>
        <taxon>Archaea</taxon>
        <taxon>Methanobacteriati</taxon>
        <taxon>Methanobacteriota</taxon>
        <taxon>Stenosarchaea group</taxon>
        <taxon>Methanomicrobia</taxon>
        <taxon>Methanomicrobiales</taxon>
        <taxon>Methanomicrobiaceae</taxon>
        <taxon>Methanofollis</taxon>
    </lineage>
</organism>
<dbReference type="InterPro" id="IPR010093">
    <property type="entry name" value="SinI_DNA-bd"/>
</dbReference>
<dbReference type="HOGENOM" id="CLU_2490479_0_0_2"/>
<dbReference type="Proteomes" id="UP000005095">
    <property type="component" value="Chromosome"/>
</dbReference>
<protein>
    <submittedName>
        <fullName evidence="3">DNA binding domain protein, excisionase family</fullName>
    </submittedName>
</protein>
<sequence>MAITELLYNAVDAGAILCASPQTVGRWIRSGELRAVKIGRRWKIRESDLEAFIEKMDHDTGRGKQAPTSAPFPGHRHAPQMGVTDD</sequence>
<feature type="domain" description="Helix-turn-helix" evidence="2">
    <location>
        <begin position="9"/>
        <end position="55"/>
    </location>
</feature>
<dbReference type="OrthoDB" id="111865at2157"/>
<evidence type="ECO:0000256" key="1">
    <source>
        <dbReference type="SAM" id="MobiDB-lite"/>
    </source>
</evidence>
<evidence type="ECO:0000313" key="4">
    <source>
        <dbReference type="Proteomes" id="UP000005095"/>
    </source>
</evidence>
<dbReference type="NCBIfam" id="TIGR01764">
    <property type="entry name" value="excise"/>
    <property type="match status" value="1"/>
</dbReference>
<reference evidence="3 4" key="1">
    <citation type="submission" date="2011-08" db="EMBL/GenBank/DDBJ databases">
        <title>The complete genome of Methanofollis liminatans DSM 4140.</title>
        <authorList>
            <consortium name="US DOE Joint Genome Institute (JGI-PGF)"/>
            <person name="Lucas S."/>
            <person name="Han J."/>
            <person name="Lapidus A."/>
            <person name="Bruce D."/>
            <person name="Goodwin L."/>
            <person name="Pitluck S."/>
            <person name="Peters L."/>
            <person name="Kyrpides N."/>
            <person name="Mavromatis K."/>
            <person name="Ivanova N."/>
            <person name="Mikhailova N."/>
            <person name="Lu M."/>
            <person name="Detter J.C."/>
            <person name="Tapia R."/>
            <person name="Han C."/>
            <person name="Land M."/>
            <person name="Hauser L."/>
            <person name="Markowitz V."/>
            <person name="Cheng J.-F."/>
            <person name="Hugenholtz P."/>
            <person name="Woyke T."/>
            <person name="Wu D."/>
            <person name="Spring S."/>
            <person name="Schuler E."/>
            <person name="Brambilla E."/>
            <person name="Klenk H.-P."/>
            <person name="Eisen J.A."/>
        </authorList>
    </citation>
    <scope>NUCLEOTIDE SEQUENCE [LARGE SCALE GENOMIC DNA]</scope>
    <source>
        <strain evidence="3 4">DSM 4140</strain>
    </source>
</reference>
<evidence type="ECO:0000259" key="2">
    <source>
        <dbReference type="Pfam" id="PF12728"/>
    </source>
</evidence>
<accession>J1L0X0</accession>
<dbReference type="SUPFAM" id="SSF46955">
    <property type="entry name" value="Putative DNA-binding domain"/>
    <property type="match status" value="1"/>
</dbReference>
<dbReference type="AlphaFoldDB" id="J1L0X0"/>
<dbReference type="RefSeq" id="WP_004038038.1">
    <property type="nucleotide sequence ID" value="NZ_CM001555.1"/>
</dbReference>
<dbReference type="GO" id="GO:0003677">
    <property type="term" value="F:DNA binding"/>
    <property type="evidence" value="ECO:0007669"/>
    <property type="project" value="InterPro"/>
</dbReference>